<keyword evidence="2" id="KW-1185">Reference proteome</keyword>
<evidence type="ECO:0000313" key="2">
    <source>
        <dbReference type="Proteomes" id="UP001187734"/>
    </source>
</evidence>
<reference evidence="1" key="1">
    <citation type="submission" date="2018-03" db="EMBL/GenBank/DDBJ databases">
        <authorList>
            <person name="Guldener U."/>
        </authorList>
    </citation>
    <scope>NUCLEOTIDE SEQUENCE</scope>
</reference>
<dbReference type="Proteomes" id="UP001187734">
    <property type="component" value="Unassembled WGS sequence"/>
</dbReference>
<organism evidence="1 2">
    <name type="scientific">Fusarium torulosum</name>
    <dbReference type="NCBI Taxonomy" id="33205"/>
    <lineage>
        <taxon>Eukaryota</taxon>
        <taxon>Fungi</taxon>
        <taxon>Dikarya</taxon>
        <taxon>Ascomycota</taxon>
        <taxon>Pezizomycotina</taxon>
        <taxon>Sordariomycetes</taxon>
        <taxon>Hypocreomycetidae</taxon>
        <taxon>Hypocreales</taxon>
        <taxon>Nectriaceae</taxon>
        <taxon>Fusarium</taxon>
    </lineage>
</organism>
<protein>
    <submittedName>
        <fullName evidence="1">Uncharacterized protein</fullName>
    </submittedName>
</protein>
<proteinExistence type="predicted"/>
<accession>A0AAE8SM15</accession>
<evidence type="ECO:0000313" key="1">
    <source>
        <dbReference type="EMBL" id="SPJ84054.1"/>
    </source>
</evidence>
<name>A0AAE8SM15_9HYPO</name>
<gene>
    <name evidence="1" type="ORF">FTOL_10570</name>
</gene>
<dbReference type="AlphaFoldDB" id="A0AAE8SM15"/>
<sequence length="117" mass="13597">MPETMGRTSKFPLLETIHCDVQVQENIDPVRNKDPIMYRGQVSLERLELAEETWARGQSQYSWHIRLKSASQARHQQDADLVVELGVDGHMKTNMWKTTPEPIKFMLRYLSDSLLPT</sequence>
<dbReference type="EMBL" id="ONZP01000418">
    <property type="protein sequence ID" value="SPJ84054.1"/>
    <property type="molecule type" value="Genomic_DNA"/>
</dbReference>
<comment type="caution">
    <text evidence="1">The sequence shown here is derived from an EMBL/GenBank/DDBJ whole genome shotgun (WGS) entry which is preliminary data.</text>
</comment>